<dbReference type="AlphaFoldDB" id="A0A6M4GT75"/>
<evidence type="ECO:0000313" key="3">
    <source>
        <dbReference type="Proteomes" id="UP000501534"/>
    </source>
</evidence>
<reference evidence="2 3" key="1">
    <citation type="submission" date="2020-04" db="EMBL/GenBank/DDBJ databases">
        <title>Usitatibacter rugosus gen. nov., sp. nov. and Usitatibacter palustris sp. nov., novel members of Usitatibacteraceae fam. nov. within the order Nitrosomonadales isolated from soil.</title>
        <authorList>
            <person name="Huber K.J."/>
            <person name="Neumann-Schaal M."/>
            <person name="Geppert A."/>
            <person name="Luckner M."/>
            <person name="Wanner G."/>
            <person name="Overmann J."/>
        </authorList>
    </citation>
    <scope>NUCLEOTIDE SEQUENCE [LARGE SCALE GENOMIC DNA]</scope>
    <source>
        <strain evidence="2 3">0125_3</strain>
    </source>
</reference>
<organism evidence="2 3">
    <name type="scientific">Usitatibacter rugosus</name>
    <dbReference type="NCBI Taxonomy" id="2732067"/>
    <lineage>
        <taxon>Bacteria</taxon>
        <taxon>Pseudomonadati</taxon>
        <taxon>Pseudomonadota</taxon>
        <taxon>Betaproteobacteria</taxon>
        <taxon>Nitrosomonadales</taxon>
        <taxon>Usitatibacteraceae</taxon>
        <taxon>Usitatibacter</taxon>
    </lineage>
</organism>
<feature type="transmembrane region" description="Helical" evidence="1">
    <location>
        <begin position="322"/>
        <end position="342"/>
    </location>
</feature>
<feature type="transmembrane region" description="Helical" evidence="1">
    <location>
        <begin position="97"/>
        <end position="118"/>
    </location>
</feature>
<evidence type="ECO:0000256" key="1">
    <source>
        <dbReference type="SAM" id="Phobius"/>
    </source>
</evidence>
<keyword evidence="1" id="KW-1133">Transmembrane helix</keyword>
<name>A0A6M4GT75_9PROT</name>
<dbReference type="PANTHER" id="PTHR44216">
    <property type="entry name" value="PROTEIN O-MANNOSYL-TRANSFERASE TMTC2"/>
    <property type="match status" value="1"/>
</dbReference>
<feature type="transmembrane region" description="Helical" evidence="1">
    <location>
        <begin position="149"/>
        <end position="172"/>
    </location>
</feature>
<evidence type="ECO:0008006" key="4">
    <source>
        <dbReference type="Google" id="ProtNLM"/>
    </source>
</evidence>
<sequence length="547" mass="57527">MRGTKRNMDRKTAAAAWALVGLAAAGLLVPLVHGYFLADDFVPLVLFHQWEGQGRLGAELAAKLNGGLDAGANHFYRPLSYASLALNYVTSGLAPEAWHALNVALHLASGVLAGLLGVMATGVRGARAVAASAAGAALFLFFAPSVEVVAWISGRFDVTATFFTLLACVLFLRSRHFGDAASWFSLLAGIAAFLCKESAAILPFAILLLALVRTEDDDSAIINRGLDAVRRAAPWLAIAALYLLARYFFFGSPTRVYGGSTPVAAALSIAYWSGLAETLPAWWAAQFRGSGSVTWVVSAMAAHVALILYAAIAPSSERHGRFVLVVLGMIVLLTVALVAPHAGSLPADGLGGRFLYQSSAFYGALAAAGLAVARPALPLAAMTVVLAGVSALSFAETAARWNEASVQMRALVADIARTARETPAADFTLVLAPRAYDDILFVTNAQGALMSPPIHPAALTDRLLVQNYDDVVLLAPKMADGVPATMRAFARLGGKRGEAANLHTVCWNPERKRLVPLALAENLSPAEWAEAIGRALPTVGCTLRPAH</sequence>
<accession>A0A6M4GT75</accession>
<feature type="transmembrane region" description="Helical" evidence="1">
    <location>
        <begin position="184"/>
        <end position="212"/>
    </location>
</feature>
<feature type="transmembrane region" description="Helical" evidence="1">
    <location>
        <begin position="379"/>
        <end position="401"/>
    </location>
</feature>
<dbReference type="InterPro" id="IPR052384">
    <property type="entry name" value="TMTC_O-mannosyltransferase"/>
</dbReference>
<dbReference type="EMBL" id="CP053069">
    <property type="protein sequence ID" value="QJR10058.1"/>
    <property type="molecule type" value="Genomic_DNA"/>
</dbReference>
<feature type="transmembrane region" description="Helical" evidence="1">
    <location>
        <begin position="232"/>
        <end position="249"/>
    </location>
</feature>
<protein>
    <recommendedName>
        <fullName evidence="4">Dolichyl-phosphate-mannose-protein mannosyltransferase</fullName>
    </recommendedName>
</protein>
<feature type="transmembrane region" description="Helical" evidence="1">
    <location>
        <begin position="256"/>
        <end position="273"/>
    </location>
</feature>
<dbReference type="PANTHER" id="PTHR44216:SF3">
    <property type="entry name" value="PROTEIN O-MANNOSYL-TRANSFERASE TMTC2"/>
    <property type="match status" value="1"/>
</dbReference>
<keyword evidence="1" id="KW-0472">Membrane</keyword>
<proteinExistence type="predicted"/>
<feature type="transmembrane region" description="Helical" evidence="1">
    <location>
        <begin position="293"/>
        <end position="310"/>
    </location>
</feature>
<dbReference type="KEGG" id="uru:DSM104443_01109"/>
<feature type="transmembrane region" description="Helical" evidence="1">
    <location>
        <begin position="125"/>
        <end position="143"/>
    </location>
</feature>
<dbReference type="Proteomes" id="UP000501534">
    <property type="component" value="Chromosome"/>
</dbReference>
<keyword evidence="1" id="KW-0812">Transmembrane</keyword>
<keyword evidence="3" id="KW-1185">Reference proteome</keyword>
<evidence type="ECO:0000313" key="2">
    <source>
        <dbReference type="EMBL" id="QJR10058.1"/>
    </source>
</evidence>
<gene>
    <name evidence="2" type="ORF">DSM104443_01109</name>
</gene>